<keyword evidence="15" id="KW-1185">Reference proteome</keyword>
<evidence type="ECO:0000256" key="8">
    <source>
        <dbReference type="ARBA" id="ARBA00022692"/>
    </source>
</evidence>
<keyword evidence="6 12" id="KW-1003">Cell membrane</keyword>
<feature type="transmembrane region" description="Helical" evidence="13">
    <location>
        <begin position="21"/>
        <end position="40"/>
    </location>
</feature>
<keyword evidence="5 12" id="KW-0813">Transport</keyword>
<proteinExistence type="inferred from homology"/>
<dbReference type="Pfam" id="PF03379">
    <property type="entry name" value="CcmB"/>
    <property type="match status" value="1"/>
</dbReference>
<dbReference type="PRINTS" id="PR01414">
    <property type="entry name" value="CCMBBIOGNSIS"/>
</dbReference>
<dbReference type="EMBL" id="JBHRVA010000002">
    <property type="protein sequence ID" value="MFC3302141.1"/>
    <property type="molecule type" value="Genomic_DNA"/>
</dbReference>
<dbReference type="PIRSF" id="PIRSF002764">
    <property type="entry name" value="CcmB"/>
    <property type="match status" value="1"/>
</dbReference>
<evidence type="ECO:0000256" key="2">
    <source>
        <dbReference type="ARBA" id="ARBA00004429"/>
    </source>
</evidence>
<comment type="caution">
    <text evidence="14">The sequence shown here is derived from an EMBL/GenBank/DDBJ whole genome shotgun (WGS) entry which is preliminary data.</text>
</comment>
<name>A0ABV7MAB0_9PROT</name>
<accession>A0ABV7MAB0</accession>
<dbReference type="Proteomes" id="UP001595607">
    <property type="component" value="Unassembled WGS sequence"/>
</dbReference>
<sequence length="210" mass="21588">MSARTALIRREAMLRARQGGWVIGAGLFAALGALTPLAIGNDAEVLKAAGPGLLWIILGLSVFLGVEGLFEDDLRSGVMEQLVLSPVSLAEAMLIKLAVAWVFLLVPLLVAAPMLLLAYGGSLLGVLAILLASPGLVFTAGTVGALASGQRRGAPLLVFCALPLIIPALVFGPQAGEAGLIPFLILGAYSLQAIAICPFLTSAAIRLQLN</sequence>
<keyword evidence="7 12" id="KW-0997">Cell inner membrane</keyword>
<reference evidence="15" key="1">
    <citation type="journal article" date="2019" name="Int. J. Syst. Evol. Microbiol.">
        <title>The Global Catalogue of Microorganisms (GCM) 10K type strain sequencing project: providing services to taxonomists for standard genome sequencing and annotation.</title>
        <authorList>
            <consortium name="The Broad Institute Genomics Platform"/>
            <consortium name="The Broad Institute Genome Sequencing Center for Infectious Disease"/>
            <person name="Wu L."/>
            <person name="Ma J."/>
        </authorList>
    </citation>
    <scope>NUCLEOTIDE SEQUENCE [LARGE SCALE GENOMIC DNA]</scope>
    <source>
        <strain evidence="15">KCTC 22245</strain>
    </source>
</reference>
<feature type="transmembrane region" description="Helical" evidence="13">
    <location>
        <begin position="183"/>
        <end position="205"/>
    </location>
</feature>
<keyword evidence="10 13" id="KW-1133">Transmembrane helix</keyword>
<evidence type="ECO:0000256" key="4">
    <source>
        <dbReference type="ARBA" id="ARBA00016452"/>
    </source>
</evidence>
<dbReference type="PANTHER" id="PTHR30070:SF1">
    <property type="entry name" value="CYTOCHROME C BIOGENESIS B-RELATED"/>
    <property type="match status" value="1"/>
</dbReference>
<comment type="subcellular location">
    <subcellularLocation>
        <location evidence="2">Cell inner membrane</location>
        <topology evidence="2">Multi-pass membrane protein</topology>
    </subcellularLocation>
</comment>
<protein>
    <recommendedName>
        <fullName evidence="4 12">Heme exporter protein B</fullName>
    </recommendedName>
</protein>
<evidence type="ECO:0000256" key="11">
    <source>
        <dbReference type="ARBA" id="ARBA00023136"/>
    </source>
</evidence>
<comment type="function">
    <text evidence="1 12">Required for the export of heme to the periplasm for the biogenesis of c-type cytochromes.</text>
</comment>
<evidence type="ECO:0000256" key="12">
    <source>
        <dbReference type="PIRNR" id="PIRNR002764"/>
    </source>
</evidence>
<feature type="transmembrane region" description="Helical" evidence="13">
    <location>
        <begin position="82"/>
        <end position="110"/>
    </location>
</feature>
<dbReference type="PANTHER" id="PTHR30070">
    <property type="entry name" value="HEME EXPORTER PROTEIN B"/>
    <property type="match status" value="1"/>
</dbReference>
<dbReference type="InterPro" id="IPR003544">
    <property type="entry name" value="Cyt_c_biogenesis_CcmB"/>
</dbReference>
<evidence type="ECO:0000256" key="6">
    <source>
        <dbReference type="ARBA" id="ARBA00022475"/>
    </source>
</evidence>
<evidence type="ECO:0000256" key="10">
    <source>
        <dbReference type="ARBA" id="ARBA00022989"/>
    </source>
</evidence>
<evidence type="ECO:0000313" key="14">
    <source>
        <dbReference type="EMBL" id="MFC3302141.1"/>
    </source>
</evidence>
<feature type="transmembrane region" description="Helical" evidence="13">
    <location>
        <begin position="116"/>
        <end position="141"/>
    </location>
</feature>
<feature type="transmembrane region" description="Helical" evidence="13">
    <location>
        <begin position="153"/>
        <end position="171"/>
    </location>
</feature>
<keyword evidence="8 13" id="KW-0812">Transmembrane</keyword>
<evidence type="ECO:0000256" key="3">
    <source>
        <dbReference type="ARBA" id="ARBA00010544"/>
    </source>
</evidence>
<evidence type="ECO:0000256" key="9">
    <source>
        <dbReference type="ARBA" id="ARBA00022748"/>
    </source>
</evidence>
<evidence type="ECO:0000256" key="1">
    <source>
        <dbReference type="ARBA" id="ARBA00002442"/>
    </source>
</evidence>
<feature type="transmembrane region" description="Helical" evidence="13">
    <location>
        <begin position="52"/>
        <end position="70"/>
    </location>
</feature>
<dbReference type="InterPro" id="IPR026031">
    <property type="entry name" value="Cyt_c_CcmB_bac"/>
</dbReference>
<gene>
    <name evidence="14" type="ORF">ACFONP_05280</name>
</gene>
<evidence type="ECO:0000313" key="15">
    <source>
        <dbReference type="Proteomes" id="UP001595607"/>
    </source>
</evidence>
<evidence type="ECO:0000256" key="13">
    <source>
        <dbReference type="SAM" id="Phobius"/>
    </source>
</evidence>
<dbReference type="RefSeq" id="WP_189574472.1">
    <property type="nucleotide sequence ID" value="NZ_BMXU01000001.1"/>
</dbReference>
<evidence type="ECO:0000256" key="7">
    <source>
        <dbReference type="ARBA" id="ARBA00022519"/>
    </source>
</evidence>
<keyword evidence="11 12" id="KW-0472">Membrane</keyword>
<organism evidence="14 15">
    <name type="scientific">Parvularcula lutaonensis</name>
    <dbReference type="NCBI Taxonomy" id="491923"/>
    <lineage>
        <taxon>Bacteria</taxon>
        <taxon>Pseudomonadati</taxon>
        <taxon>Pseudomonadota</taxon>
        <taxon>Alphaproteobacteria</taxon>
        <taxon>Parvularculales</taxon>
        <taxon>Parvularculaceae</taxon>
        <taxon>Parvularcula</taxon>
    </lineage>
</organism>
<comment type="similarity">
    <text evidence="3 12">Belongs to the CcmB/CycW/HelB family.</text>
</comment>
<keyword evidence="9 12" id="KW-0201">Cytochrome c-type biogenesis</keyword>
<evidence type="ECO:0000256" key="5">
    <source>
        <dbReference type="ARBA" id="ARBA00022448"/>
    </source>
</evidence>